<dbReference type="STRING" id="988480.A0A075AQE1"/>
<dbReference type="InterPro" id="IPR007645">
    <property type="entry name" value="RNA_pol_Rpb2_3"/>
</dbReference>
<dbReference type="InterPro" id="IPR009674">
    <property type="entry name" value="Rpa2_dom_4"/>
</dbReference>
<comment type="catalytic activity">
    <reaction evidence="12">
        <text>RNA(n) + a ribonucleoside 5'-triphosphate = RNA(n+1) + diphosphate</text>
        <dbReference type="Rhea" id="RHEA:21248"/>
        <dbReference type="Rhea" id="RHEA-COMP:14527"/>
        <dbReference type="Rhea" id="RHEA-COMP:17342"/>
        <dbReference type="ChEBI" id="CHEBI:33019"/>
        <dbReference type="ChEBI" id="CHEBI:61557"/>
        <dbReference type="ChEBI" id="CHEBI:140395"/>
        <dbReference type="EC" id="2.7.7.6"/>
    </reaction>
    <physiologicalReaction direction="left-to-right" evidence="12">
        <dbReference type="Rhea" id="RHEA:21249"/>
    </physiologicalReaction>
</comment>
<evidence type="ECO:0000259" key="21">
    <source>
        <dbReference type="Pfam" id="PF06883"/>
    </source>
</evidence>
<dbReference type="FunFam" id="2.40.50.150:FF:000004">
    <property type="entry name" value="DNA-directed RNA polymerase subunit beta"/>
    <property type="match status" value="1"/>
</dbReference>
<dbReference type="Proteomes" id="UP000030755">
    <property type="component" value="Unassembled WGS sequence"/>
</dbReference>
<feature type="domain" description="DNA-directed RNA polymerase subunit 2 hybrid-binding" evidence="16">
    <location>
        <begin position="664"/>
        <end position="1026"/>
    </location>
</feature>
<dbReference type="OrthoDB" id="10248617at2759"/>
<dbReference type="GO" id="GO:0005730">
    <property type="term" value="C:nucleolus"/>
    <property type="evidence" value="ECO:0007669"/>
    <property type="project" value="UniProtKB-SubCell"/>
</dbReference>
<evidence type="ECO:0000256" key="11">
    <source>
        <dbReference type="ARBA" id="ARBA00025539"/>
    </source>
</evidence>
<evidence type="ECO:0000259" key="19">
    <source>
        <dbReference type="Pfam" id="PF04563"/>
    </source>
</evidence>
<dbReference type="PANTHER" id="PTHR20856">
    <property type="entry name" value="DNA-DIRECTED RNA POLYMERASE I SUBUNIT 2"/>
    <property type="match status" value="1"/>
</dbReference>
<accession>A0A075AQE1</accession>
<dbReference type="InterPro" id="IPR037034">
    <property type="entry name" value="RNA_pol_Rpb2_2_sf"/>
</dbReference>
<dbReference type="InterPro" id="IPR007120">
    <property type="entry name" value="DNA-dir_RNAP_su2_dom"/>
</dbReference>
<dbReference type="Pfam" id="PF04565">
    <property type="entry name" value="RNA_pol_Rpb2_3"/>
    <property type="match status" value="1"/>
</dbReference>
<dbReference type="SUPFAM" id="SSF64484">
    <property type="entry name" value="beta and beta-prime subunits of DNA dependent RNA-polymerase"/>
    <property type="match status" value="1"/>
</dbReference>
<dbReference type="InterPro" id="IPR007642">
    <property type="entry name" value="RNA_pol_Rpb2_2"/>
</dbReference>
<evidence type="ECO:0000259" key="20">
    <source>
        <dbReference type="Pfam" id="PF04565"/>
    </source>
</evidence>
<dbReference type="AlphaFoldDB" id="A0A075AQE1"/>
<dbReference type="InterPro" id="IPR014724">
    <property type="entry name" value="RNA_pol_RPB2_OB-fold"/>
</dbReference>
<evidence type="ECO:0000256" key="4">
    <source>
        <dbReference type="ARBA" id="ARBA00022679"/>
    </source>
</evidence>
<dbReference type="InterPro" id="IPR007641">
    <property type="entry name" value="RNA_pol_Rpb2_7"/>
</dbReference>
<dbReference type="GO" id="GO:0032549">
    <property type="term" value="F:ribonucleoside binding"/>
    <property type="evidence" value="ECO:0007669"/>
    <property type="project" value="InterPro"/>
</dbReference>
<dbReference type="GO" id="GO:0006362">
    <property type="term" value="P:transcription elongation by RNA polymerase I"/>
    <property type="evidence" value="ECO:0007669"/>
    <property type="project" value="UniProtKB-ARBA"/>
</dbReference>
<feature type="domain" description="RNA polymerase Rpb2" evidence="20">
    <location>
        <begin position="451"/>
        <end position="515"/>
    </location>
</feature>
<dbReference type="EC" id="2.7.7.6" evidence="14"/>
<dbReference type="Pfam" id="PF04563">
    <property type="entry name" value="RNA_pol_Rpb2_1"/>
    <property type="match status" value="1"/>
</dbReference>
<dbReference type="CDD" id="cd00653">
    <property type="entry name" value="RNA_pol_B_RPB2"/>
    <property type="match status" value="1"/>
</dbReference>
<evidence type="ECO:0000256" key="5">
    <source>
        <dbReference type="ARBA" id="ARBA00022695"/>
    </source>
</evidence>
<evidence type="ECO:0000256" key="7">
    <source>
        <dbReference type="ARBA" id="ARBA00022771"/>
    </source>
</evidence>
<dbReference type="FunFam" id="3.90.1110.10:FF:000007">
    <property type="entry name" value="DNA-directed RNA polymerase subunit beta"/>
    <property type="match status" value="1"/>
</dbReference>
<comment type="subcellular location">
    <subcellularLocation>
        <location evidence="1">Nucleus</location>
        <location evidence="1">Nucleolus</location>
    </subcellularLocation>
</comment>
<evidence type="ECO:0000256" key="9">
    <source>
        <dbReference type="ARBA" id="ARBA00023163"/>
    </source>
</evidence>
<evidence type="ECO:0000256" key="3">
    <source>
        <dbReference type="ARBA" id="ARBA00022478"/>
    </source>
</evidence>
<gene>
    <name evidence="22" type="ORF">O9G_001368</name>
</gene>
<evidence type="ECO:0000256" key="2">
    <source>
        <dbReference type="ARBA" id="ARBA00006835"/>
    </source>
</evidence>
<dbReference type="Gene3D" id="3.90.1110.10">
    <property type="entry name" value="RNA polymerase Rpb2, domain 2"/>
    <property type="match status" value="1"/>
</dbReference>
<proteinExistence type="inferred from homology"/>
<keyword evidence="4 14" id="KW-0808">Transferase</keyword>
<dbReference type="FunFam" id="3.90.1800.10:FF:000004">
    <property type="entry name" value="DNA-directed RNA polymerase subunit beta"/>
    <property type="match status" value="1"/>
</dbReference>
<dbReference type="Gene3D" id="3.90.1800.10">
    <property type="entry name" value="RNA polymerase alpha subunit dimerisation domain"/>
    <property type="match status" value="1"/>
</dbReference>
<keyword evidence="3 14" id="KW-0240">DNA-directed RNA polymerase</keyword>
<feature type="domain" description="RNA polymerase Rpb2" evidence="18">
    <location>
        <begin position="179"/>
        <end position="367"/>
    </location>
</feature>
<dbReference type="GO" id="GO:0000428">
    <property type="term" value="C:DNA-directed RNA polymerase complex"/>
    <property type="evidence" value="ECO:0007669"/>
    <property type="project" value="UniProtKB-KW"/>
</dbReference>
<dbReference type="Gene3D" id="2.40.50.150">
    <property type="match status" value="1"/>
</dbReference>
<evidence type="ECO:0000256" key="14">
    <source>
        <dbReference type="RuleBase" id="RU363031"/>
    </source>
</evidence>
<dbReference type="Pfam" id="PF04561">
    <property type="entry name" value="RNA_pol_Rpb2_2"/>
    <property type="match status" value="1"/>
</dbReference>
<feature type="region of interest" description="Disordered" evidence="15">
    <location>
        <begin position="1"/>
        <end position="22"/>
    </location>
</feature>
<evidence type="ECO:0000256" key="10">
    <source>
        <dbReference type="ARBA" id="ARBA00023242"/>
    </source>
</evidence>
<dbReference type="InterPro" id="IPR007644">
    <property type="entry name" value="RNA_pol_bsu_protrusion"/>
</dbReference>
<evidence type="ECO:0000259" key="16">
    <source>
        <dbReference type="Pfam" id="PF00562"/>
    </source>
</evidence>
<evidence type="ECO:0000313" key="23">
    <source>
        <dbReference type="Proteomes" id="UP000030755"/>
    </source>
</evidence>
<keyword evidence="9 14" id="KW-0804">Transcription</keyword>
<dbReference type="Gene3D" id="2.40.270.10">
    <property type="entry name" value="DNA-directed RNA polymerase, subunit 2, domain 6"/>
    <property type="match status" value="1"/>
</dbReference>
<sequence length="1127" mass="129139">MSSFETLKREGDFKNPPEQTSYPKLHNLIRPHLDSFNAIFDGGLLEEAINDLPVYHLYDGHNRRLSVWIEDVQVGKCMVPERDRASLDRNVYPRECRERGITYRGKITATIGFKLDDHEPRFEKKSFGHLPLMVKSAQCHLHNASPEMLVKHKEEAEEFGGYFIIHGIERIIRLLIVQRRNHVLALTRPSFVKRGSSYTQFGTTIRCARKDQSTQTVTLHYLTDGTVTVRFSMRKQEYLIPWVLIAKALMHVNDKELYELLVQGDEKNTFLKERVEILLMSFKKYNLYTKEQCLAYLGSKFRVVMNVSHEISDEQVGEELLRDILFVHLNKNQDKLNLLCFMTKKLYSLVAGDITADNPDSPMNQEILLSGFLYLQYFKEKMNDYLRSLKMYVENEGKNKKIDFINDNYIKGILAKLPSDIGRKMEYFLATGNLVTETGMDLQQVSGYTIVAEKLNFYRYLSHFRCVHRGSFFAELKTTTVRKLLPEAWGFLCPVHTPDGSPCGLLNHLSHQCEIVVEEGIDLYQKKDELILKLIEMGMIVTEKRPLDSLIVSLDGCIIGYILNSIIKDFEIKLRRLKIKQEKFKMIETAFIPQTNGGLYPGLFIFTTPARMIRPIQSLRYDLQVEMVGSLEQVYMNIACVDNEIINNVTTHKEINPNNILSVIANVTPFSDFNQSPRNMYQCQMGKQTMGTPSSIYHHRTDNKLYRIIYSQSPIVRPNKAHLDYGFDQFPNGNNAIVAVISYTGYDMEDAMILNKNSFERGFGHGSIYKSEFIDISDKRIKGEPICHFFGIDEQGKQDHPHLDNDGLPYLGSKIKNGDVFYSYINTITGQVSFEKYKGLEDAIIDRIRLVSDENDGPLQKINITLRIDRNPVIGDKFSSRHGQKGVCSQKYKTVDMPFTESGMTPDVIINPHAFPSRMTIGMFVESMAGKSGAMHGICQDATPFNFNEKFMAVDHFGEQLKKAGYNYYGNEPMYSGIYGTEMRADIYIGVVYYQRLRHMVNDKFQVRTTGPVHQLTQQPIKGRKRAGGIRFGEMERDSLLAHGVSFLLKDRLMNCSDFTHSLVCRSCGSILSVMNVPESAVDYAGKVTCRFCDHDKGIDVIELPFVFRYLAAELCAMNIKLIINAE</sequence>
<feature type="domain" description="RNA polymerase Rpb2" evidence="17">
    <location>
        <begin position="1028"/>
        <end position="1123"/>
    </location>
</feature>
<keyword evidence="23" id="KW-1185">Reference proteome</keyword>
<evidence type="ECO:0000259" key="18">
    <source>
        <dbReference type="Pfam" id="PF04561"/>
    </source>
</evidence>
<feature type="domain" description="DNA-directed RNA polymerase I subunit RPA2" evidence="21">
    <location>
        <begin position="559"/>
        <end position="614"/>
    </location>
</feature>
<protein>
    <recommendedName>
        <fullName evidence="14">DNA-directed RNA polymerase subunit beta</fullName>
        <ecNumber evidence="14">2.7.7.6</ecNumber>
    </recommendedName>
</protein>
<evidence type="ECO:0000256" key="6">
    <source>
        <dbReference type="ARBA" id="ARBA00022723"/>
    </source>
</evidence>
<keyword evidence="7" id="KW-0863">Zinc-finger</keyword>
<dbReference type="InterPro" id="IPR037033">
    <property type="entry name" value="DNA-dir_RNAP_su2_hyb_sf"/>
</dbReference>
<dbReference type="OMA" id="FFGVVHY"/>
<dbReference type="InterPro" id="IPR007121">
    <property type="entry name" value="RNA_pol_bsu_CS"/>
</dbReference>
<keyword evidence="10" id="KW-0539">Nucleus</keyword>
<evidence type="ECO:0000256" key="13">
    <source>
        <dbReference type="RuleBase" id="RU000434"/>
    </source>
</evidence>
<dbReference type="EMBL" id="KE561154">
    <property type="protein sequence ID" value="EPZ32466.1"/>
    <property type="molecule type" value="Genomic_DNA"/>
</dbReference>
<evidence type="ECO:0000313" key="22">
    <source>
        <dbReference type="EMBL" id="EPZ32466.1"/>
    </source>
</evidence>
<dbReference type="Pfam" id="PF00562">
    <property type="entry name" value="RNA_pol_Rpb2_6"/>
    <property type="match status" value="1"/>
</dbReference>
<organism evidence="22 23">
    <name type="scientific">Rozella allomycis (strain CSF55)</name>
    <dbReference type="NCBI Taxonomy" id="988480"/>
    <lineage>
        <taxon>Eukaryota</taxon>
        <taxon>Fungi</taxon>
        <taxon>Fungi incertae sedis</taxon>
        <taxon>Cryptomycota</taxon>
        <taxon>Cryptomycota incertae sedis</taxon>
        <taxon>Rozella</taxon>
    </lineage>
</organism>
<dbReference type="Pfam" id="PF06883">
    <property type="entry name" value="RNA_pol_Rpa2_4"/>
    <property type="match status" value="1"/>
</dbReference>
<evidence type="ECO:0000256" key="12">
    <source>
        <dbReference type="ARBA" id="ARBA00047768"/>
    </source>
</evidence>
<dbReference type="FunFam" id="3.90.1100.10:FF:000008">
    <property type="entry name" value="DNA-directed RNA polymerase subunit beta"/>
    <property type="match status" value="1"/>
</dbReference>
<name>A0A075AQE1_ROZAC</name>
<keyword evidence="5 14" id="KW-0548">Nucleotidyltransferase</keyword>
<dbReference type="HOGENOM" id="CLU_000524_5_1_1"/>
<evidence type="ECO:0000256" key="15">
    <source>
        <dbReference type="SAM" id="MobiDB-lite"/>
    </source>
</evidence>
<evidence type="ECO:0000256" key="1">
    <source>
        <dbReference type="ARBA" id="ARBA00004604"/>
    </source>
</evidence>
<dbReference type="GO" id="GO:0003899">
    <property type="term" value="F:DNA-directed RNA polymerase activity"/>
    <property type="evidence" value="ECO:0007669"/>
    <property type="project" value="UniProtKB-EC"/>
</dbReference>
<keyword evidence="6" id="KW-0479">Metal-binding</keyword>
<dbReference type="FunFam" id="2.40.270.10:FF:000011">
    <property type="entry name" value="DNA-directed RNA polymerase subunit beta"/>
    <property type="match status" value="1"/>
</dbReference>
<evidence type="ECO:0000256" key="8">
    <source>
        <dbReference type="ARBA" id="ARBA00022833"/>
    </source>
</evidence>
<feature type="compositionally biased region" description="Basic and acidic residues" evidence="15">
    <location>
        <begin position="1"/>
        <end position="15"/>
    </location>
</feature>
<dbReference type="Pfam" id="PF04560">
    <property type="entry name" value="RNA_pol_Rpb2_7"/>
    <property type="match status" value="1"/>
</dbReference>
<dbReference type="GO" id="GO:0003677">
    <property type="term" value="F:DNA binding"/>
    <property type="evidence" value="ECO:0007669"/>
    <property type="project" value="InterPro"/>
</dbReference>
<dbReference type="Gene3D" id="3.90.1100.10">
    <property type="match status" value="2"/>
</dbReference>
<evidence type="ECO:0000259" key="17">
    <source>
        <dbReference type="Pfam" id="PF04560"/>
    </source>
</evidence>
<reference evidence="22 23" key="1">
    <citation type="journal article" date="2013" name="Curr. Biol.">
        <title>Shared signatures of parasitism and phylogenomics unite Cryptomycota and microsporidia.</title>
        <authorList>
            <person name="James T.Y."/>
            <person name="Pelin A."/>
            <person name="Bonen L."/>
            <person name="Ahrendt S."/>
            <person name="Sain D."/>
            <person name="Corradi N."/>
            <person name="Stajich J.E."/>
        </authorList>
    </citation>
    <scope>NUCLEOTIDE SEQUENCE [LARGE SCALE GENOMIC DNA]</scope>
    <source>
        <strain evidence="22 23">CSF55</strain>
    </source>
</reference>
<comment type="function">
    <text evidence="11">DNA-dependent RNA polymerase catalyzes the transcription of DNA into RNA using the four ribonucleoside triphosphates as substrates. Second largest core component of RNA polymerase I which synthesizes ribosomal RNA precursors. Proposed to contribute to the polymerase catalytic activity and forms the polymerase active center together with the largest subunit. Pol I is composed of mobile elements and RPA2 is part of the core element with the central large cleft and probably a clamp element that moves to open and close the cleft.</text>
</comment>
<dbReference type="FunFam" id="3.90.1100.10:FF:000016">
    <property type="entry name" value="DNA-directed RNA polymerase subunit beta"/>
    <property type="match status" value="1"/>
</dbReference>
<dbReference type="InterPro" id="IPR015712">
    <property type="entry name" value="DNA-dir_RNA_pol_su2"/>
</dbReference>
<comment type="similarity">
    <text evidence="2 13">Belongs to the RNA polymerase beta chain family.</text>
</comment>
<dbReference type="PROSITE" id="PS01166">
    <property type="entry name" value="RNA_POL_BETA"/>
    <property type="match status" value="1"/>
</dbReference>
<keyword evidence="8" id="KW-0862">Zinc</keyword>
<feature type="domain" description="RNA polymerase beta subunit protrusion" evidence="19">
    <location>
        <begin position="27"/>
        <end position="405"/>
    </location>
</feature>
<dbReference type="GO" id="GO:0008270">
    <property type="term" value="F:zinc ion binding"/>
    <property type="evidence" value="ECO:0007669"/>
    <property type="project" value="UniProtKB-KW"/>
</dbReference>